<feature type="compositionally biased region" description="Pro residues" evidence="1">
    <location>
        <begin position="1"/>
        <end position="26"/>
    </location>
</feature>
<evidence type="ECO:0000313" key="3">
    <source>
        <dbReference type="Proteomes" id="UP000243975"/>
    </source>
</evidence>
<keyword evidence="3" id="KW-1185">Reference proteome</keyword>
<evidence type="ECO:0000313" key="2">
    <source>
        <dbReference type="EMBL" id="KVH99772.1"/>
    </source>
</evidence>
<sequence length="180" mass="20194">MSPPRPPNLPSPPRPPKPPSLMPPRPPESKRLIPPLSFPNPGPPRAAISRTSAVKEFKVIKQANRCCYVMLLTVEHWNYPLEADFEQVAPQLDGSGMERTQPVFLAENQYPLSARMQPFALVEETVQDAVYAVDSNNTIHRCSRQPSLSKVQAMLDQLEHNEVPERPDLPQQPCLTEVTT</sequence>
<dbReference type="Gramene" id="KVH99772">
    <property type="protein sequence ID" value="KVH99772"/>
    <property type="gene ID" value="Ccrd_022008"/>
</dbReference>
<evidence type="ECO:0000256" key="1">
    <source>
        <dbReference type="SAM" id="MobiDB-lite"/>
    </source>
</evidence>
<name>A0A118JZL7_CYNCS</name>
<accession>A0A118JZL7</accession>
<gene>
    <name evidence="2" type="ORF">Ccrd_022008</name>
</gene>
<dbReference type="AlphaFoldDB" id="A0A118JZL7"/>
<feature type="region of interest" description="Disordered" evidence="1">
    <location>
        <begin position="1"/>
        <end position="44"/>
    </location>
</feature>
<protein>
    <submittedName>
        <fullName evidence="2">Uncharacterized protein</fullName>
    </submittedName>
</protein>
<proteinExistence type="predicted"/>
<organism evidence="2 3">
    <name type="scientific">Cynara cardunculus var. scolymus</name>
    <name type="common">Globe artichoke</name>
    <name type="synonym">Cynara scolymus</name>
    <dbReference type="NCBI Taxonomy" id="59895"/>
    <lineage>
        <taxon>Eukaryota</taxon>
        <taxon>Viridiplantae</taxon>
        <taxon>Streptophyta</taxon>
        <taxon>Embryophyta</taxon>
        <taxon>Tracheophyta</taxon>
        <taxon>Spermatophyta</taxon>
        <taxon>Magnoliopsida</taxon>
        <taxon>eudicotyledons</taxon>
        <taxon>Gunneridae</taxon>
        <taxon>Pentapetalae</taxon>
        <taxon>asterids</taxon>
        <taxon>campanulids</taxon>
        <taxon>Asterales</taxon>
        <taxon>Asteraceae</taxon>
        <taxon>Carduoideae</taxon>
        <taxon>Cardueae</taxon>
        <taxon>Carduinae</taxon>
        <taxon>Cynara</taxon>
    </lineage>
</organism>
<dbReference type="Proteomes" id="UP000243975">
    <property type="component" value="Unassembled WGS sequence"/>
</dbReference>
<reference evidence="2 3" key="1">
    <citation type="journal article" date="2016" name="Sci. Rep.">
        <title>The genome sequence of the outbreeding globe artichoke constructed de novo incorporating a phase-aware low-pass sequencing strategy of F1 progeny.</title>
        <authorList>
            <person name="Scaglione D."/>
            <person name="Reyes-Chin-Wo S."/>
            <person name="Acquadro A."/>
            <person name="Froenicke L."/>
            <person name="Portis E."/>
            <person name="Beitel C."/>
            <person name="Tirone M."/>
            <person name="Mauro R."/>
            <person name="Lo Monaco A."/>
            <person name="Mauromicale G."/>
            <person name="Faccioli P."/>
            <person name="Cattivelli L."/>
            <person name="Rieseberg L."/>
            <person name="Michelmore R."/>
            <person name="Lanteri S."/>
        </authorList>
    </citation>
    <scope>NUCLEOTIDE SEQUENCE [LARGE SCALE GENOMIC DNA]</scope>
    <source>
        <strain evidence="2">2C</strain>
    </source>
</reference>
<dbReference type="EMBL" id="LEKV01003414">
    <property type="protein sequence ID" value="KVH99772.1"/>
    <property type="molecule type" value="Genomic_DNA"/>
</dbReference>
<comment type="caution">
    <text evidence="2">The sequence shown here is derived from an EMBL/GenBank/DDBJ whole genome shotgun (WGS) entry which is preliminary data.</text>
</comment>